<dbReference type="PANTHER" id="PTHR38436">
    <property type="entry name" value="POLYKETIDE CYCLASE SNOAL-LIKE DOMAIN"/>
    <property type="match status" value="1"/>
</dbReference>
<dbReference type="Gene3D" id="3.10.450.50">
    <property type="match status" value="1"/>
</dbReference>
<sequence length="73" mass="7882">MRKRKLDGGGDRVVVRWTNAGTHVGDFAGIPATGGSFTIGGIDIYRVENRLLAEHWHVVDQLAMLGQLGLLPA</sequence>
<keyword evidence="2" id="KW-1185">Reference proteome</keyword>
<dbReference type="Pfam" id="PF07366">
    <property type="entry name" value="SnoaL"/>
    <property type="match status" value="1"/>
</dbReference>
<gene>
    <name evidence="1" type="ORF">FHP29_01035</name>
</gene>
<dbReference type="AlphaFoldDB" id="A0A5C4WRA6"/>
<dbReference type="InterPro" id="IPR032710">
    <property type="entry name" value="NTF2-like_dom_sf"/>
</dbReference>
<comment type="caution">
    <text evidence="1">The sequence shown here is derived from an EMBL/GenBank/DDBJ whole genome shotgun (WGS) entry which is preliminary data.</text>
</comment>
<protein>
    <submittedName>
        <fullName evidence="1">Ester cyclase</fullName>
    </submittedName>
</protein>
<dbReference type="PANTHER" id="PTHR38436:SF1">
    <property type="entry name" value="ESTER CYCLASE"/>
    <property type="match status" value="1"/>
</dbReference>
<dbReference type="Proteomes" id="UP000313231">
    <property type="component" value="Unassembled WGS sequence"/>
</dbReference>
<name>A0A5C4WRA6_9ACTN</name>
<dbReference type="InterPro" id="IPR009959">
    <property type="entry name" value="Cyclase_SnoaL-like"/>
</dbReference>
<proteinExistence type="predicted"/>
<dbReference type="GO" id="GO:0030638">
    <property type="term" value="P:polyketide metabolic process"/>
    <property type="evidence" value="ECO:0007669"/>
    <property type="project" value="InterPro"/>
</dbReference>
<organism evidence="1 2">
    <name type="scientific">Nocardioides albidus</name>
    <dbReference type="NCBI Taxonomy" id="1517589"/>
    <lineage>
        <taxon>Bacteria</taxon>
        <taxon>Bacillati</taxon>
        <taxon>Actinomycetota</taxon>
        <taxon>Actinomycetes</taxon>
        <taxon>Propionibacteriales</taxon>
        <taxon>Nocardioidaceae</taxon>
        <taxon>Nocardioides</taxon>
    </lineage>
</organism>
<accession>A0A5C4WRA6</accession>
<dbReference type="RefSeq" id="WP_139621020.1">
    <property type="nucleotide sequence ID" value="NZ_VDMP01000011.1"/>
</dbReference>
<dbReference type="SUPFAM" id="SSF54427">
    <property type="entry name" value="NTF2-like"/>
    <property type="match status" value="1"/>
</dbReference>
<dbReference type="EMBL" id="VDMP01000011">
    <property type="protein sequence ID" value="TNM50146.1"/>
    <property type="molecule type" value="Genomic_DNA"/>
</dbReference>
<evidence type="ECO:0000313" key="2">
    <source>
        <dbReference type="Proteomes" id="UP000313231"/>
    </source>
</evidence>
<reference evidence="1 2" key="1">
    <citation type="journal article" date="2016" name="Int. J. Syst. Evol. Microbiol.">
        <title>Nocardioides albidus sp. nov., an actinobacterium isolated from garden soil.</title>
        <authorList>
            <person name="Singh H."/>
            <person name="Du J."/>
            <person name="Trinh H."/>
            <person name="Won K."/>
            <person name="Yang J.E."/>
            <person name="Yin C."/>
            <person name="Kook M."/>
            <person name="Yi T.H."/>
        </authorList>
    </citation>
    <scope>NUCLEOTIDE SEQUENCE [LARGE SCALE GENOMIC DNA]</scope>
    <source>
        <strain evidence="1 2">CCTCC AB 2015297</strain>
    </source>
</reference>
<evidence type="ECO:0000313" key="1">
    <source>
        <dbReference type="EMBL" id="TNM50146.1"/>
    </source>
</evidence>
<dbReference type="OrthoDB" id="3624661at2"/>